<evidence type="ECO:0000313" key="1">
    <source>
        <dbReference type="EMBL" id="KAF7337310.1"/>
    </source>
</evidence>
<accession>A0A8H6XB70</accession>
<dbReference type="Proteomes" id="UP000623467">
    <property type="component" value="Unassembled WGS sequence"/>
</dbReference>
<dbReference type="OrthoDB" id="2269034at2759"/>
<reference evidence="1" key="1">
    <citation type="submission" date="2020-05" db="EMBL/GenBank/DDBJ databases">
        <title>Mycena genomes resolve the evolution of fungal bioluminescence.</title>
        <authorList>
            <person name="Tsai I.J."/>
        </authorList>
    </citation>
    <scope>NUCLEOTIDE SEQUENCE</scope>
    <source>
        <strain evidence="1">160909Yilan</strain>
    </source>
</reference>
<proteinExistence type="predicted"/>
<sequence length="409" mass="45494">MPLVCQNCGQSLTAPVPEASASPYHDVFSAPSYRTALAEVQVEIAQFKAYSKRYISALVKQQEEVEARLKAIVRDQTLEQLDILPILHRLRRLDLPPAERICQGLIPFHISLPQLQCLHTPFSAVELQRVFHDAPLLAELHWTRDSPETLDFSSLTSNALTEFCIFSDYAFSSAEFIAILQNLPSLSELACTVTPEANHHHSPLTFPNLSTLCLFRDYDSDISALHTLKLLTLPNLVSLECFSSLNPDVTLPFLSRSGCVIRKLTCDFYEDIANISRNLEIFSSVEKLYIHVVDIADCLRAIGPQCNEAFPPSLILPKLRHVTITCQRHMVSADYSSVVDLIHGRRAHPNTAELKSLEIVVENFTEGNLHACPNCPSDAVAAELRSLAVGGLDLKVDAVFPPKTEVEDE</sequence>
<organism evidence="1 2">
    <name type="scientific">Mycena sanguinolenta</name>
    <dbReference type="NCBI Taxonomy" id="230812"/>
    <lineage>
        <taxon>Eukaryota</taxon>
        <taxon>Fungi</taxon>
        <taxon>Dikarya</taxon>
        <taxon>Basidiomycota</taxon>
        <taxon>Agaricomycotina</taxon>
        <taxon>Agaricomycetes</taxon>
        <taxon>Agaricomycetidae</taxon>
        <taxon>Agaricales</taxon>
        <taxon>Marasmiineae</taxon>
        <taxon>Mycenaceae</taxon>
        <taxon>Mycena</taxon>
    </lineage>
</organism>
<dbReference type="EMBL" id="JACAZH010000034">
    <property type="protein sequence ID" value="KAF7337310.1"/>
    <property type="molecule type" value="Genomic_DNA"/>
</dbReference>
<dbReference type="AlphaFoldDB" id="A0A8H6XB70"/>
<gene>
    <name evidence="1" type="ORF">MSAN_02256200</name>
</gene>
<comment type="caution">
    <text evidence="1">The sequence shown here is derived from an EMBL/GenBank/DDBJ whole genome shotgun (WGS) entry which is preliminary data.</text>
</comment>
<protein>
    <submittedName>
        <fullName evidence="1">Uncharacterized protein</fullName>
    </submittedName>
</protein>
<evidence type="ECO:0000313" key="2">
    <source>
        <dbReference type="Proteomes" id="UP000623467"/>
    </source>
</evidence>
<name>A0A8H6XB70_9AGAR</name>
<dbReference type="SUPFAM" id="SSF52058">
    <property type="entry name" value="L domain-like"/>
    <property type="match status" value="1"/>
</dbReference>
<keyword evidence="2" id="KW-1185">Reference proteome</keyword>